<dbReference type="InterPro" id="IPR058841">
    <property type="entry name" value="HTH_76"/>
</dbReference>
<feature type="region of interest" description="Disordered" evidence="1">
    <location>
        <begin position="218"/>
        <end position="267"/>
    </location>
</feature>
<organism evidence="4 5">
    <name type="scientific">Pleurostoma richardsiae</name>
    <dbReference type="NCBI Taxonomy" id="41990"/>
    <lineage>
        <taxon>Eukaryota</taxon>
        <taxon>Fungi</taxon>
        <taxon>Dikarya</taxon>
        <taxon>Ascomycota</taxon>
        <taxon>Pezizomycotina</taxon>
        <taxon>Sordariomycetes</taxon>
        <taxon>Sordariomycetidae</taxon>
        <taxon>Calosphaeriales</taxon>
        <taxon>Pleurostomataceae</taxon>
        <taxon>Pleurostoma</taxon>
    </lineage>
</organism>
<reference evidence="4" key="1">
    <citation type="submission" date="2022-07" db="EMBL/GenBank/DDBJ databases">
        <title>Fungi with potential for degradation of polypropylene.</title>
        <authorList>
            <person name="Gostincar C."/>
        </authorList>
    </citation>
    <scope>NUCLEOTIDE SEQUENCE</scope>
    <source>
        <strain evidence="4">EXF-13308</strain>
    </source>
</reference>
<protein>
    <submittedName>
        <fullName evidence="4">Uncharacterized protein</fullName>
    </submittedName>
</protein>
<proteinExistence type="predicted"/>
<keyword evidence="5" id="KW-1185">Reference proteome</keyword>
<dbReference type="Pfam" id="PF25871">
    <property type="entry name" value="HTH_76"/>
    <property type="match status" value="1"/>
</dbReference>
<evidence type="ECO:0000313" key="4">
    <source>
        <dbReference type="EMBL" id="KAJ9141907.1"/>
    </source>
</evidence>
<comment type="caution">
    <text evidence="4">The sequence shown here is derived from an EMBL/GenBank/DDBJ whole genome shotgun (WGS) entry which is preliminary data.</text>
</comment>
<evidence type="ECO:0000313" key="5">
    <source>
        <dbReference type="Proteomes" id="UP001174694"/>
    </source>
</evidence>
<gene>
    <name evidence="4" type="ORF">NKR23_g7659</name>
</gene>
<evidence type="ECO:0000256" key="1">
    <source>
        <dbReference type="SAM" id="MobiDB-lite"/>
    </source>
</evidence>
<sequence>METAPVPSTIAPEAGPEDFQRFHEYRWDLDVEFLKGVVLACGGLNALERTGSKAEIILHSRIFYFARLAGVSMPYVGYKRWLRDNRQFKPVDWNLLDLLCDKKDAQLSRRAPPAGSAGSISISRDSPEAQREKDAWFHELYDGGLFDPPAAVQEQLSAAVPSWQAAAPKGDLYVDHRGSAGVEKGKDEGGAPYPERFAQIIEAIQSGKPVEGIQEIPNNIARNPDTTPFGKMAAPKKPWERSSAEAKSAAPDYTTIDKSFPDAEPEH</sequence>
<feature type="domain" description="PEX14-like helix-turn-helix" evidence="3">
    <location>
        <begin position="19"/>
        <end position="85"/>
    </location>
</feature>
<dbReference type="InterPro" id="IPR040554">
    <property type="entry name" value="KPWE_PEX14_dom"/>
</dbReference>
<evidence type="ECO:0000259" key="3">
    <source>
        <dbReference type="Pfam" id="PF25871"/>
    </source>
</evidence>
<name>A0AA38R832_9PEZI</name>
<dbReference type="PANTHER" id="PTHR36855">
    <property type="entry name" value="CHROMOSOME 10, WHOLE GENOME SHOTGUN SEQUENCE"/>
    <property type="match status" value="1"/>
</dbReference>
<dbReference type="AlphaFoldDB" id="A0AA38R832"/>
<accession>A0AA38R832</accession>
<dbReference type="Pfam" id="PF17733">
    <property type="entry name" value="KPWE_dom"/>
    <property type="match status" value="1"/>
</dbReference>
<dbReference type="EMBL" id="JANBVO010000024">
    <property type="protein sequence ID" value="KAJ9141907.1"/>
    <property type="molecule type" value="Genomic_DNA"/>
</dbReference>
<dbReference type="PANTHER" id="PTHR36855:SF1">
    <property type="entry name" value="PEROXISOME MEMBRANE ANCHOR PROTEIN PEX14P N-TERMINAL DOMAIN-CONTAINING PROTEIN"/>
    <property type="match status" value="1"/>
</dbReference>
<dbReference type="Proteomes" id="UP001174694">
    <property type="component" value="Unassembled WGS sequence"/>
</dbReference>
<feature type="domain" description="Peroxisomal membrane protein PEX14-like KPWE" evidence="2">
    <location>
        <begin position="192"/>
        <end position="241"/>
    </location>
</feature>
<evidence type="ECO:0000259" key="2">
    <source>
        <dbReference type="Pfam" id="PF17733"/>
    </source>
</evidence>